<dbReference type="InterPro" id="IPR013685">
    <property type="entry name" value="POTRA_FtsQ_type"/>
</dbReference>
<dbReference type="Pfam" id="PF08478">
    <property type="entry name" value="POTRA_1"/>
    <property type="match status" value="1"/>
</dbReference>
<evidence type="ECO:0000256" key="1">
    <source>
        <dbReference type="ARBA" id="ARBA00004370"/>
    </source>
</evidence>
<evidence type="ECO:0000256" key="7">
    <source>
        <dbReference type="ARBA" id="ARBA00023136"/>
    </source>
</evidence>
<feature type="compositionally biased region" description="Low complexity" evidence="10">
    <location>
        <begin position="13"/>
        <end position="22"/>
    </location>
</feature>
<evidence type="ECO:0000313" key="12">
    <source>
        <dbReference type="EMBL" id="WCO65218.1"/>
    </source>
</evidence>
<dbReference type="GO" id="GO:0043093">
    <property type="term" value="P:FtsZ-dependent cytokinesis"/>
    <property type="evidence" value="ECO:0007669"/>
    <property type="project" value="UniProtKB-UniRule"/>
</dbReference>
<dbReference type="PANTHER" id="PTHR35851">
    <property type="entry name" value="CELL DIVISION PROTEIN FTSQ"/>
    <property type="match status" value="1"/>
</dbReference>
<keyword evidence="3" id="KW-0997">Cell inner membrane</keyword>
<dbReference type="AlphaFoldDB" id="A0AAE9Y6I7"/>
<dbReference type="Proteomes" id="UP001216390">
    <property type="component" value="Chromosome"/>
</dbReference>
<protein>
    <recommendedName>
        <fullName evidence="9">Cell division protein FtsQ</fullName>
    </recommendedName>
</protein>
<evidence type="ECO:0000256" key="3">
    <source>
        <dbReference type="ARBA" id="ARBA00022519"/>
    </source>
</evidence>
<keyword evidence="7 9" id="KW-0472">Membrane</keyword>
<dbReference type="GO" id="GO:0032153">
    <property type="term" value="C:cell division site"/>
    <property type="evidence" value="ECO:0007669"/>
    <property type="project" value="UniProtKB-UniRule"/>
</dbReference>
<dbReference type="GO" id="GO:0005886">
    <property type="term" value="C:plasma membrane"/>
    <property type="evidence" value="ECO:0007669"/>
    <property type="project" value="UniProtKB-SubCell"/>
</dbReference>
<evidence type="ECO:0000256" key="8">
    <source>
        <dbReference type="ARBA" id="ARBA00023306"/>
    </source>
</evidence>
<keyword evidence="2 9" id="KW-1003">Cell membrane</keyword>
<dbReference type="Pfam" id="PF03799">
    <property type="entry name" value="FtsQ_DivIB_C"/>
    <property type="match status" value="1"/>
</dbReference>
<comment type="similarity">
    <text evidence="9">Belongs to the FtsQ/DivIB family. FtsQ subfamily.</text>
</comment>
<evidence type="ECO:0000256" key="4">
    <source>
        <dbReference type="ARBA" id="ARBA00022618"/>
    </source>
</evidence>
<keyword evidence="5 9" id="KW-0812">Transmembrane</keyword>
<name>A0AAE9Y6I7_9ACTN</name>
<dbReference type="RefSeq" id="WP_272734743.1">
    <property type="nucleotide sequence ID" value="NZ_CP116942.1"/>
</dbReference>
<dbReference type="GO" id="GO:0090529">
    <property type="term" value="P:cell septum assembly"/>
    <property type="evidence" value="ECO:0007669"/>
    <property type="project" value="InterPro"/>
</dbReference>
<comment type="function">
    <text evidence="9">Essential cell division protein.</text>
</comment>
<evidence type="ECO:0000259" key="11">
    <source>
        <dbReference type="PROSITE" id="PS51779"/>
    </source>
</evidence>
<sequence length="273" mass="28611">MTVRPPAPRERTAPAPAAGPGRAPHPRMRARRVEVARDVGRRRRRRLNVVLAVVCLGVWTLVGLRSSLLDVDRVQVSGAEHTSADAVRAAAGIAPGEPMVGADLDGGTEAVAALPWTDEVRIARMWPGTVRIVVTERTPVAVVRTPGGWARLDAEGRVLDEAPARPDDLVALTGRRDAAPADTLPAADREVLATVAELPDALAPDVEEARRDDRGLVLALGEGWTVVVGDGEDLPAKAAAARAVREAADPADGCTIDVRVPDSPVLTPGGDCA</sequence>
<keyword evidence="6 9" id="KW-1133">Transmembrane helix</keyword>
<feature type="transmembrane region" description="Helical" evidence="9">
    <location>
        <begin position="47"/>
        <end position="64"/>
    </location>
</feature>
<keyword evidence="13" id="KW-1185">Reference proteome</keyword>
<evidence type="ECO:0000313" key="13">
    <source>
        <dbReference type="Proteomes" id="UP001216390"/>
    </source>
</evidence>
<dbReference type="EMBL" id="CP116942">
    <property type="protein sequence ID" value="WCO65218.1"/>
    <property type="molecule type" value="Genomic_DNA"/>
</dbReference>
<reference evidence="12" key="1">
    <citation type="submission" date="2023-01" db="EMBL/GenBank/DDBJ databases">
        <title>The diversity of Class Acidimicrobiia in South China Sea sediment environments and the proposal of Iamia marina sp. nov., a novel species of the genus Iamia.</title>
        <authorList>
            <person name="He Y."/>
            <person name="Tian X."/>
        </authorList>
    </citation>
    <scope>NUCLEOTIDE SEQUENCE</scope>
    <source>
        <strain evidence="12">DSM 19957</strain>
    </source>
</reference>
<feature type="region of interest" description="Disordered" evidence="10">
    <location>
        <begin position="1"/>
        <end position="29"/>
    </location>
</feature>
<dbReference type="InterPro" id="IPR026579">
    <property type="entry name" value="FtsQ"/>
</dbReference>
<organism evidence="12 13">
    <name type="scientific">Iamia majanohamensis</name>
    <dbReference type="NCBI Taxonomy" id="467976"/>
    <lineage>
        <taxon>Bacteria</taxon>
        <taxon>Bacillati</taxon>
        <taxon>Actinomycetota</taxon>
        <taxon>Acidimicrobiia</taxon>
        <taxon>Acidimicrobiales</taxon>
        <taxon>Iamiaceae</taxon>
        <taxon>Iamia</taxon>
    </lineage>
</organism>
<dbReference type="Gene3D" id="3.10.20.310">
    <property type="entry name" value="membrane protein fhac"/>
    <property type="match status" value="1"/>
</dbReference>
<dbReference type="InterPro" id="IPR005548">
    <property type="entry name" value="Cell_div_FtsQ/DivIB_C"/>
</dbReference>
<dbReference type="KEGG" id="ima:PO878_11985"/>
<feature type="domain" description="POTRA" evidence="11">
    <location>
        <begin position="69"/>
        <end position="137"/>
    </location>
</feature>
<accession>A0AAE9Y6I7</accession>
<comment type="subcellular location">
    <subcellularLocation>
        <location evidence="9">Cell membrane</location>
        <topology evidence="9">Single-pass type II membrane protein</topology>
    </subcellularLocation>
    <subcellularLocation>
        <location evidence="1">Membrane</location>
    </subcellularLocation>
    <text evidence="9">Localizes to the division septum.</text>
</comment>
<evidence type="ECO:0000256" key="5">
    <source>
        <dbReference type="ARBA" id="ARBA00022692"/>
    </source>
</evidence>
<proteinExistence type="inferred from homology"/>
<evidence type="ECO:0000256" key="9">
    <source>
        <dbReference type="HAMAP-Rule" id="MF_00911"/>
    </source>
</evidence>
<gene>
    <name evidence="9" type="primary">ftsQ</name>
    <name evidence="12" type="ORF">PO878_11985</name>
</gene>
<dbReference type="InterPro" id="IPR034746">
    <property type="entry name" value="POTRA"/>
</dbReference>
<dbReference type="PROSITE" id="PS51779">
    <property type="entry name" value="POTRA"/>
    <property type="match status" value="1"/>
</dbReference>
<keyword evidence="8 9" id="KW-0131">Cell cycle</keyword>
<dbReference type="HAMAP" id="MF_00911">
    <property type="entry name" value="FtsQ_subfam"/>
    <property type="match status" value="1"/>
</dbReference>
<evidence type="ECO:0000256" key="10">
    <source>
        <dbReference type="SAM" id="MobiDB-lite"/>
    </source>
</evidence>
<keyword evidence="4 9" id="KW-0132">Cell division</keyword>
<dbReference type="PANTHER" id="PTHR35851:SF1">
    <property type="entry name" value="CELL DIVISION PROTEIN FTSQ"/>
    <property type="match status" value="1"/>
</dbReference>
<evidence type="ECO:0000256" key="2">
    <source>
        <dbReference type="ARBA" id="ARBA00022475"/>
    </source>
</evidence>
<evidence type="ECO:0000256" key="6">
    <source>
        <dbReference type="ARBA" id="ARBA00022989"/>
    </source>
</evidence>